<dbReference type="EMBL" id="BAVC01000251">
    <property type="protein sequence ID" value="GAE56432.1"/>
    <property type="molecule type" value="Genomic_DNA"/>
</dbReference>
<organism evidence="1 2">
    <name type="scientific">Xanthomonas arboricola pv. pruni MAFF 301420</name>
    <dbReference type="NCBI Taxonomy" id="1418095"/>
    <lineage>
        <taxon>Bacteria</taxon>
        <taxon>Pseudomonadati</taxon>
        <taxon>Pseudomonadota</taxon>
        <taxon>Gammaproteobacteria</taxon>
        <taxon>Lysobacterales</taxon>
        <taxon>Lysobacteraceae</taxon>
        <taxon>Xanthomonas</taxon>
    </lineage>
</organism>
<dbReference type="AlphaFoldDB" id="W4SJ91"/>
<evidence type="ECO:0000313" key="1">
    <source>
        <dbReference type="EMBL" id="GAE56432.1"/>
    </source>
</evidence>
<name>W4SJ91_9XANT</name>
<sequence length="258" mass="29464">MQVQRLDTDLFAGHRVAEDGSDLWANLSPQAVAEKAEQIRLRLVEANDRELYRRLLERFVRAIEASGAEVPEDEELQMRQLDLLLVRRPGLLREAFKSLRQGQVLDVDVLLPAELFSDQPLRSANRGLYGVFPAGLNQDELAIAERLDASTQVRWWHRNQPKSGIGLYRWDEGDGFYPDFVVSVAERSAPGIALLELKGDHLWGKPSEVDKSAAIHREYGAVFMVGRKRGERDFFYLRELGGRLERAGSFDLDRMRFT</sequence>
<dbReference type="Proteomes" id="UP000019084">
    <property type="component" value="Unassembled WGS sequence"/>
</dbReference>
<protein>
    <submittedName>
        <fullName evidence="1">Uncharacterized protein</fullName>
    </submittedName>
</protein>
<proteinExistence type="predicted"/>
<reference evidence="1 2" key="1">
    <citation type="submission" date="2014-01" db="EMBL/GenBank/DDBJ databases">
        <title>Genome sequence and analysis of Xanthomonas arboricola pv. pruni.</title>
        <authorList>
            <person name="Fujikawa T."/>
            <person name="Nakazono-Nagaoka E."/>
        </authorList>
    </citation>
    <scope>NUCLEOTIDE SEQUENCE [LARGE SCALE GENOMIC DNA]</scope>
    <source>
        <strain evidence="2">MAFF 301420</strain>
    </source>
</reference>
<comment type="caution">
    <text evidence="1">The sequence shown here is derived from an EMBL/GenBank/DDBJ whole genome shotgun (WGS) entry which is preliminary data.</text>
</comment>
<evidence type="ECO:0000313" key="2">
    <source>
        <dbReference type="Proteomes" id="UP000019084"/>
    </source>
</evidence>
<accession>W4SJ91</accession>
<gene>
    <name evidence="1" type="ORF">XPR_3067</name>
</gene>